<evidence type="ECO:0000256" key="3">
    <source>
        <dbReference type="ARBA" id="ARBA00022989"/>
    </source>
</evidence>
<feature type="transmembrane region" description="Helical" evidence="5">
    <location>
        <begin position="77"/>
        <end position="100"/>
    </location>
</feature>
<organism evidence="7 8">
    <name type="scientific">Gelidibacter maritimus</name>
    <dbReference type="NCBI Taxonomy" id="2761487"/>
    <lineage>
        <taxon>Bacteria</taxon>
        <taxon>Pseudomonadati</taxon>
        <taxon>Bacteroidota</taxon>
        <taxon>Flavobacteriia</taxon>
        <taxon>Flavobacteriales</taxon>
        <taxon>Flavobacteriaceae</taxon>
        <taxon>Gelidibacter</taxon>
    </lineage>
</organism>
<dbReference type="Proteomes" id="UP000541857">
    <property type="component" value="Unassembled WGS sequence"/>
</dbReference>
<keyword evidence="2 5" id="KW-0812">Transmembrane</keyword>
<sequence>MRVPKSIIQKIPELISLMFILLFVYAAVSKLLDFETFQTQLGQSPLLSAYAKPLAIGVPFLELLIALGLMMPRFRLWALYGFYGLMVMFTTYIVIILNFSDFVPCSCGGVLEKMSWTQHFWFNIIICGFAILALFFTDISKKRVLYLSFLILILSSGITVSITKLSEEKIKYNNELVRKFLHRPLKDPISYQLDYNSYYVAGIFKDSIYLGNTTAPRHILALSMDLKGSAPHLITIPDSLKADYQTARITVSDSVFFLTDGVSGIIQKGNTDDWTISESYTLDIPFTAFEPQSKQRAVLRVYDMLNKETTLAEYDLKTRNLHVHSGILDTKIDGLFDTDGQLLFDADTDKVLYVYFYRNNYLLADYNLENSVYNKTIDTIKQVDLEFGYLEGGRQKKLAKTYKKVNHSAAAGNGYLMIKSKNLGRFDVADMLEHASIIDVYDITKNSYELSFYFYYENKEEVKSYYLYEDKIIGLTENHIVVCEMKKAIFKKL</sequence>
<dbReference type="GO" id="GO:0016020">
    <property type="term" value="C:membrane"/>
    <property type="evidence" value="ECO:0007669"/>
    <property type="project" value="UniProtKB-SubCell"/>
</dbReference>
<feature type="transmembrane region" description="Helical" evidence="5">
    <location>
        <begin position="50"/>
        <end position="70"/>
    </location>
</feature>
<evidence type="ECO:0000256" key="2">
    <source>
        <dbReference type="ARBA" id="ARBA00022692"/>
    </source>
</evidence>
<dbReference type="UniPathway" id="UPA00895"/>
<keyword evidence="4 5" id="KW-0472">Membrane</keyword>
<gene>
    <name evidence="7" type="ORF">H3Z82_14000</name>
</gene>
<evidence type="ECO:0000313" key="8">
    <source>
        <dbReference type="Proteomes" id="UP000541857"/>
    </source>
</evidence>
<dbReference type="EMBL" id="JACGLT010000011">
    <property type="protein sequence ID" value="MBA6153842.1"/>
    <property type="molecule type" value="Genomic_DNA"/>
</dbReference>
<keyword evidence="3 5" id="KW-1133">Transmembrane helix</keyword>
<keyword evidence="8" id="KW-1185">Reference proteome</keyword>
<name>A0A7W2M741_9FLAO</name>
<dbReference type="AlphaFoldDB" id="A0A7W2M741"/>
<dbReference type="GO" id="GO:0030416">
    <property type="term" value="P:methylamine metabolic process"/>
    <property type="evidence" value="ECO:0007669"/>
    <property type="project" value="InterPro"/>
</dbReference>
<comment type="subcellular location">
    <subcellularLocation>
        <location evidence="1">Membrane</location>
        <topology evidence="1">Multi-pass membrane protein</topology>
    </subcellularLocation>
</comment>
<evidence type="ECO:0000256" key="5">
    <source>
        <dbReference type="SAM" id="Phobius"/>
    </source>
</evidence>
<reference evidence="7 8" key="1">
    <citation type="submission" date="2020-07" db="EMBL/GenBank/DDBJ databases">
        <title>Bacterium isolated from marine sediment.</title>
        <authorList>
            <person name="Shang D."/>
        </authorList>
    </citation>
    <scope>NUCLEOTIDE SEQUENCE [LARGE SCALE GENOMIC DNA]</scope>
    <source>
        <strain evidence="7 8">F6074</strain>
    </source>
</reference>
<proteinExistence type="predicted"/>
<dbReference type="Pfam" id="PF07291">
    <property type="entry name" value="MauE"/>
    <property type="match status" value="1"/>
</dbReference>
<feature type="transmembrane region" description="Helical" evidence="5">
    <location>
        <begin position="120"/>
        <end position="137"/>
    </location>
</feature>
<evidence type="ECO:0000256" key="1">
    <source>
        <dbReference type="ARBA" id="ARBA00004141"/>
    </source>
</evidence>
<dbReference type="RefSeq" id="WP_182206126.1">
    <property type="nucleotide sequence ID" value="NZ_JACGLT010000011.1"/>
</dbReference>
<dbReference type="InterPro" id="IPR009908">
    <property type="entry name" value="Methylamine_util_MauE"/>
</dbReference>
<accession>A0A7W2M741</accession>
<evidence type="ECO:0000259" key="6">
    <source>
        <dbReference type="Pfam" id="PF07291"/>
    </source>
</evidence>
<feature type="transmembrane region" description="Helical" evidence="5">
    <location>
        <begin position="144"/>
        <end position="163"/>
    </location>
</feature>
<evidence type="ECO:0000313" key="7">
    <source>
        <dbReference type="EMBL" id="MBA6153842.1"/>
    </source>
</evidence>
<evidence type="ECO:0000256" key="4">
    <source>
        <dbReference type="ARBA" id="ARBA00023136"/>
    </source>
</evidence>
<comment type="caution">
    <text evidence="7">The sequence shown here is derived from an EMBL/GenBank/DDBJ whole genome shotgun (WGS) entry which is preliminary data.</text>
</comment>
<protein>
    <recommendedName>
        <fullName evidence="6">Methylamine utilisation protein MauE domain-containing protein</fullName>
    </recommendedName>
</protein>
<feature type="domain" description="Methylamine utilisation protein MauE" evidence="6">
    <location>
        <begin position="10"/>
        <end position="135"/>
    </location>
</feature>